<reference evidence="5" key="1">
    <citation type="submission" date="2016-12" db="EMBL/GenBank/DDBJ databases">
        <authorList>
            <person name="Varghese N."/>
            <person name="Submissions S."/>
        </authorList>
    </citation>
    <scope>NUCLEOTIDE SEQUENCE [LARGE SCALE GENOMIC DNA]</scope>
    <source>
        <strain evidence="5">DSM 13020</strain>
    </source>
</reference>
<sequence length="180" mass="20108">MEKTISSKVIFSGVLLTVLRDEVVLENGAMSTREHVLHPGAVAIVPVTDDGKVILVEQYRYPIKSKLLEIPAGKFDKPGEDPLECAKRELEEETGYTAKSYTYLGYIHTTPGFSNEVIHLYLAQGLTPGDSNPDEDEIIETKIEDFEHVVQKCISGEITDAKTVAGIMRAYFKFKEMKKI</sequence>
<accession>A0A1M7T2L8</accession>
<keyword evidence="2" id="KW-0378">Hydrolase</keyword>
<dbReference type="GO" id="GO:0006753">
    <property type="term" value="P:nucleoside phosphate metabolic process"/>
    <property type="evidence" value="ECO:0007669"/>
    <property type="project" value="TreeGrafter"/>
</dbReference>
<dbReference type="PANTHER" id="PTHR11839">
    <property type="entry name" value="UDP/ADP-SUGAR PYROPHOSPHATASE"/>
    <property type="match status" value="1"/>
</dbReference>
<evidence type="ECO:0000313" key="4">
    <source>
        <dbReference type="EMBL" id="SHN64948.1"/>
    </source>
</evidence>
<feature type="domain" description="Nudix hydrolase" evidence="3">
    <location>
        <begin position="36"/>
        <end position="166"/>
    </location>
</feature>
<comment type="cofactor">
    <cofactor evidence="1">
        <name>Mg(2+)</name>
        <dbReference type="ChEBI" id="CHEBI:18420"/>
    </cofactor>
</comment>
<dbReference type="GO" id="GO:0016787">
    <property type="term" value="F:hydrolase activity"/>
    <property type="evidence" value="ECO:0007669"/>
    <property type="project" value="UniProtKB-KW"/>
</dbReference>
<proteinExistence type="predicted"/>
<dbReference type="GO" id="GO:0019693">
    <property type="term" value="P:ribose phosphate metabolic process"/>
    <property type="evidence" value="ECO:0007669"/>
    <property type="project" value="TreeGrafter"/>
</dbReference>
<protein>
    <submittedName>
        <fullName evidence="4">ADP-ribose pyrophosphatase</fullName>
    </submittedName>
</protein>
<evidence type="ECO:0000313" key="5">
    <source>
        <dbReference type="Proteomes" id="UP000184207"/>
    </source>
</evidence>
<dbReference type="AlphaFoldDB" id="A0A1M7T2L8"/>
<evidence type="ECO:0000256" key="1">
    <source>
        <dbReference type="ARBA" id="ARBA00001946"/>
    </source>
</evidence>
<dbReference type="Proteomes" id="UP000184207">
    <property type="component" value="Unassembled WGS sequence"/>
</dbReference>
<evidence type="ECO:0000259" key="3">
    <source>
        <dbReference type="PROSITE" id="PS51462"/>
    </source>
</evidence>
<dbReference type="PANTHER" id="PTHR11839:SF18">
    <property type="entry name" value="NUDIX HYDROLASE DOMAIN-CONTAINING PROTEIN"/>
    <property type="match status" value="1"/>
</dbReference>
<dbReference type="FunFam" id="3.90.79.10:FF:000024">
    <property type="entry name" value="ADP-ribose pyrophosphatase"/>
    <property type="match status" value="1"/>
</dbReference>
<organism evidence="4 5">
    <name type="scientific">Fervidobacterium gondwanense DSM 13020</name>
    <dbReference type="NCBI Taxonomy" id="1121883"/>
    <lineage>
        <taxon>Bacteria</taxon>
        <taxon>Thermotogati</taxon>
        <taxon>Thermotogota</taxon>
        <taxon>Thermotogae</taxon>
        <taxon>Thermotogales</taxon>
        <taxon>Fervidobacteriaceae</taxon>
        <taxon>Fervidobacterium</taxon>
    </lineage>
</organism>
<dbReference type="Gene3D" id="3.90.79.10">
    <property type="entry name" value="Nucleoside Triphosphate Pyrophosphohydrolase"/>
    <property type="match status" value="1"/>
</dbReference>
<keyword evidence="5" id="KW-1185">Reference proteome</keyword>
<evidence type="ECO:0000256" key="2">
    <source>
        <dbReference type="ARBA" id="ARBA00022801"/>
    </source>
</evidence>
<dbReference type="STRING" id="1121883.SAMN02745226_01470"/>
<dbReference type="OrthoDB" id="9806150at2"/>
<dbReference type="RefSeq" id="WP_072760006.1">
    <property type="nucleotide sequence ID" value="NZ_FRDJ01000008.1"/>
</dbReference>
<dbReference type="Pfam" id="PF00293">
    <property type="entry name" value="NUDIX"/>
    <property type="match status" value="1"/>
</dbReference>
<dbReference type="InterPro" id="IPR000086">
    <property type="entry name" value="NUDIX_hydrolase_dom"/>
</dbReference>
<dbReference type="InterPro" id="IPR015797">
    <property type="entry name" value="NUDIX_hydrolase-like_dom_sf"/>
</dbReference>
<dbReference type="EMBL" id="FRDJ01000008">
    <property type="protein sequence ID" value="SHN64948.1"/>
    <property type="molecule type" value="Genomic_DNA"/>
</dbReference>
<dbReference type="GO" id="GO:0005829">
    <property type="term" value="C:cytosol"/>
    <property type="evidence" value="ECO:0007669"/>
    <property type="project" value="TreeGrafter"/>
</dbReference>
<gene>
    <name evidence="4" type="ORF">SAMN02745226_01470</name>
</gene>
<dbReference type="SUPFAM" id="SSF55811">
    <property type="entry name" value="Nudix"/>
    <property type="match status" value="1"/>
</dbReference>
<name>A0A1M7T2L8_FERGO</name>
<dbReference type="PROSITE" id="PS51462">
    <property type="entry name" value="NUDIX"/>
    <property type="match status" value="1"/>
</dbReference>